<dbReference type="PANTHER" id="PTHR40763">
    <property type="entry name" value="MEMBRANE PROTEIN-RELATED"/>
    <property type="match status" value="1"/>
</dbReference>
<keyword evidence="3" id="KW-1185">Reference proteome</keyword>
<dbReference type="EMBL" id="FNGP01000003">
    <property type="protein sequence ID" value="SDL49005.1"/>
    <property type="molecule type" value="Genomic_DNA"/>
</dbReference>
<dbReference type="InterPro" id="IPR012551">
    <property type="entry name" value="DUF1707_SHOCT-like"/>
</dbReference>
<dbReference type="PANTHER" id="PTHR40763:SF5">
    <property type="entry name" value="MEMBRANE PROTEIN"/>
    <property type="match status" value="1"/>
</dbReference>
<gene>
    <name evidence="2" type="ORF">SAMN04488242_1631</name>
</gene>
<dbReference type="RefSeq" id="WP_093250906.1">
    <property type="nucleotide sequence ID" value="NZ_FNGP01000003.1"/>
</dbReference>
<organism evidence="2 3">
    <name type="scientific">Tessaracoccus oleiagri</name>
    <dbReference type="NCBI Taxonomy" id="686624"/>
    <lineage>
        <taxon>Bacteria</taxon>
        <taxon>Bacillati</taxon>
        <taxon>Actinomycetota</taxon>
        <taxon>Actinomycetes</taxon>
        <taxon>Propionibacteriales</taxon>
        <taxon>Propionibacteriaceae</taxon>
        <taxon>Tessaracoccus</taxon>
    </lineage>
</organism>
<name>A0A1G9KHU9_9ACTN</name>
<evidence type="ECO:0000313" key="3">
    <source>
        <dbReference type="Proteomes" id="UP000199475"/>
    </source>
</evidence>
<evidence type="ECO:0000259" key="1">
    <source>
        <dbReference type="Pfam" id="PF08044"/>
    </source>
</evidence>
<dbReference type="STRING" id="686624.SAMN04488242_1631"/>
<protein>
    <recommendedName>
        <fullName evidence="1">DUF1707 domain-containing protein</fullName>
    </recommendedName>
</protein>
<dbReference type="OrthoDB" id="4772576at2"/>
<feature type="domain" description="DUF1707" evidence="1">
    <location>
        <begin position="11"/>
        <end position="62"/>
    </location>
</feature>
<evidence type="ECO:0000313" key="2">
    <source>
        <dbReference type="EMBL" id="SDL49005.1"/>
    </source>
</evidence>
<proteinExistence type="predicted"/>
<dbReference type="Pfam" id="PF08044">
    <property type="entry name" value="DUF1707"/>
    <property type="match status" value="1"/>
</dbReference>
<accession>A0A1G9KHU9</accession>
<reference evidence="2 3" key="1">
    <citation type="submission" date="2016-10" db="EMBL/GenBank/DDBJ databases">
        <authorList>
            <person name="de Groot N.N."/>
        </authorList>
    </citation>
    <scope>NUCLEOTIDE SEQUENCE [LARGE SCALE GENOMIC DNA]</scope>
    <source>
        <strain evidence="2 3">CGMCC 1.9159</strain>
    </source>
</reference>
<dbReference type="AlphaFoldDB" id="A0A1G9KHU9"/>
<dbReference type="Proteomes" id="UP000199475">
    <property type="component" value="Unassembled WGS sequence"/>
</dbReference>
<sequence length="210" mass="22749">MDFRDLPDGRLRVTAQQRDHAAAILREAVVDGRLTVEELNARLPTALNAFTREDLYRILDDLVPAAELPAVVAEQVALGDGPGMSWENPLLIRSSWAGHKLEGAWELPPFLEVLGTGWGTVKLDCTHARPLAKVIDVVITGNPSVTIVVPDGWGVDVQQLNISGASGSINSMVPTRPIGPNPRIILRGSTTMTVKVRNPSKWDRRAITAG</sequence>